<keyword evidence="1" id="KW-0812">Transmembrane</keyword>
<dbReference type="CDD" id="cd12797">
    <property type="entry name" value="M23_peptidase"/>
    <property type="match status" value="1"/>
</dbReference>
<dbReference type="InterPro" id="IPR011055">
    <property type="entry name" value="Dup_hybrid_motif"/>
</dbReference>
<dbReference type="AlphaFoldDB" id="A0A2S0MKE8"/>
<organism evidence="2 3">
    <name type="scientific">Pukyongiella litopenaei</name>
    <dbReference type="NCBI Taxonomy" id="2605946"/>
    <lineage>
        <taxon>Bacteria</taxon>
        <taxon>Pseudomonadati</taxon>
        <taxon>Pseudomonadota</taxon>
        <taxon>Alphaproteobacteria</taxon>
        <taxon>Rhodobacterales</taxon>
        <taxon>Paracoccaceae</taxon>
        <taxon>Pukyongiella</taxon>
    </lineage>
</organism>
<dbReference type="RefSeq" id="WP_149615427.1">
    <property type="nucleotide sequence ID" value="NZ_CP027665.1"/>
</dbReference>
<feature type="transmembrane region" description="Helical" evidence="1">
    <location>
        <begin position="714"/>
        <end position="735"/>
    </location>
</feature>
<keyword evidence="1" id="KW-0472">Membrane</keyword>
<keyword evidence="1" id="KW-1133">Transmembrane helix</keyword>
<evidence type="ECO:0000313" key="3">
    <source>
        <dbReference type="Proteomes" id="UP000237655"/>
    </source>
</evidence>
<evidence type="ECO:0000313" key="2">
    <source>
        <dbReference type="EMBL" id="AVO36350.2"/>
    </source>
</evidence>
<dbReference type="Proteomes" id="UP000237655">
    <property type="component" value="Chromosome"/>
</dbReference>
<dbReference type="Gene3D" id="2.70.70.10">
    <property type="entry name" value="Glucose Permease (Domain IIA)"/>
    <property type="match status" value="1"/>
</dbReference>
<protein>
    <submittedName>
        <fullName evidence="2">M23 family metallopeptidase</fullName>
    </submittedName>
</protein>
<dbReference type="EMBL" id="CP027665">
    <property type="protein sequence ID" value="AVO36350.2"/>
    <property type="molecule type" value="Genomic_DNA"/>
</dbReference>
<sequence length="974" mass="106264">MALGTALLQPYAIGRDSPDPMLGLAEDIARLIAIFAEDALADGPLAKEAQAAAEEVGQTIIAWFTDTGADNQTRQARAVARLNARFMPARAFVQGLLDDTATAQADPSLVIGLIRQLLALGKSATEATTLPAIRSELEFVKALIEDDLGFGPDFLAARIADYIAALRRRLSDLPAPTDAQARRRIHLARVTLARLGLHTHLLVPPGLEVEPMARGLHRLLQSSGVQDALREAGCALDGIEKVLNAAVAAGEAVATVPQPVGAGVVPRPDAAEYSYFASFVLQDEDLPLVGLSELDTPETFLTTFRTSTNPVIVAIRQAMTDAERDPLDTFTGGDPDRDRLLGIVAALNRIIQTRPILDLGDDTLIAETDLPDNIKELRSAYRDDQDLFLYNRRVVEHVFGGRVSALDADSTRWFGRWAAGTFKWPHHQVYVTGDRKFVMCDDMPMHAGTDVKWFQAPIFAGHVRHGLWFSFAHAKPEFCEIWAQVWSLLADAAKAIWHTLEIQPGHEAQNATVCAIEYADLVQQILLGKPLSAHLIEGDPHLRRWGKSMDSFVGLKGIATFGASFQNLQSDAPTEKFRHWITVLMGDVFRTLGPIQMSNALRDLMIGFVVLLNFGGPRDGPSTLSGDPARNHQKQEPFVAFSDSMFAMALISLFPQDNYSIMLFNPDRDDLEDQRTSAMAVHWLAGGVGMGLLAGLSGSLVAQIIAWAEDFKRFFITGGISAAKMFGLYWLYLYVFRENATEGGRYRAGGGSFRGYPGRETSPYLLPYPAGVSRFCGQANLGLFSHNNITNSDFDTPANNAVQQAYAYDFDHDFREPIACSRGGVVWAFQEGMGDSTTGAWNFLTIRHDTIDTEHDDFGTGPVQTYSVYGHLSQNGVTNAPFFGGTTPTPESTNPGAGTPVSQGDLIALAGDTGMSFHNHLHMHVLPDDGTGAPSTVFAIPFVFRDMRVGILPVNSFLNDGVLKSTTWYESRNG</sequence>
<accession>A0A2S0MKE8</accession>
<evidence type="ECO:0000256" key="1">
    <source>
        <dbReference type="SAM" id="Phobius"/>
    </source>
</evidence>
<gene>
    <name evidence="2" type="ORF">C6Y53_00570</name>
</gene>
<feature type="transmembrane region" description="Helical" evidence="1">
    <location>
        <begin position="683"/>
        <end position="708"/>
    </location>
</feature>
<dbReference type="KEGG" id="thas:C6Y53_00570"/>
<keyword evidence="3" id="KW-1185">Reference proteome</keyword>
<name>A0A2S0MKE8_9RHOB</name>
<reference evidence="3" key="1">
    <citation type="submission" date="2018-03" db="EMBL/GenBank/DDBJ databases">
        <title>Genomic analysis of the strain SH-1 isolated from shrimp intestine.</title>
        <authorList>
            <person name="Kim Y.-S."/>
            <person name="Kim S.-E."/>
            <person name="Kim K.-H."/>
        </authorList>
    </citation>
    <scope>NUCLEOTIDE SEQUENCE [LARGE SCALE GENOMIC DNA]</scope>
    <source>
        <strain evidence="3">SH-1</strain>
    </source>
</reference>
<dbReference type="SUPFAM" id="SSF51261">
    <property type="entry name" value="Duplicated hybrid motif"/>
    <property type="match status" value="1"/>
</dbReference>
<proteinExistence type="predicted"/>